<protein>
    <recommendedName>
        <fullName evidence="1">RNA-directed DNA polymerase</fullName>
        <ecNumber evidence="1">2.7.7.49</ecNumber>
    </recommendedName>
</protein>
<evidence type="ECO:0000259" key="2">
    <source>
        <dbReference type="PROSITE" id="PS50994"/>
    </source>
</evidence>
<sequence length="280" mass="32303">MQLQEYDLKIAHIKGSDNFFADTLSSNPIGLSQASRHQVLKPKELLVAKRDLGADRTLMKELGNQSEHQLSNPALKKLREELESDPEKFSDRYMVRDKILFCKNDRSHPFWTIMLPRQLEDRVIRYAHTAVGHQGMLQVAHTFHLKSLGRKMRKFLAHCDICQCVKHPNRSYEIERLSHLRTRPGELLTIDLHEPLPTGRGGVKYLSLRLEFFYKHVSLYPLKAASTTSCLRNLGEHYFQSVIKPEVILSEHGSQFASPAWRKALTDLGIQCKYSPIRHP</sequence>
<dbReference type="STRING" id="105785.A0A2J7R968"/>
<dbReference type="EC" id="2.7.7.49" evidence="1"/>
<dbReference type="InParanoid" id="A0A2J7R968"/>
<dbReference type="PANTHER" id="PTHR37984">
    <property type="entry name" value="PROTEIN CBG26694"/>
    <property type="match status" value="1"/>
</dbReference>
<dbReference type="GO" id="GO:0015074">
    <property type="term" value="P:DNA integration"/>
    <property type="evidence" value="ECO:0007669"/>
    <property type="project" value="InterPro"/>
</dbReference>
<dbReference type="Gene3D" id="3.30.420.10">
    <property type="entry name" value="Ribonuclease H-like superfamily/Ribonuclease H"/>
    <property type="match status" value="1"/>
</dbReference>
<dbReference type="InterPro" id="IPR012337">
    <property type="entry name" value="RNaseH-like_sf"/>
</dbReference>
<keyword evidence="4" id="KW-1185">Reference proteome</keyword>
<organism evidence="3 4">
    <name type="scientific">Cryptotermes secundus</name>
    <dbReference type="NCBI Taxonomy" id="105785"/>
    <lineage>
        <taxon>Eukaryota</taxon>
        <taxon>Metazoa</taxon>
        <taxon>Ecdysozoa</taxon>
        <taxon>Arthropoda</taxon>
        <taxon>Hexapoda</taxon>
        <taxon>Insecta</taxon>
        <taxon>Pterygota</taxon>
        <taxon>Neoptera</taxon>
        <taxon>Polyneoptera</taxon>
        <taxon>Dictyoptera</taxon>
        <taxon>Blattodea</taxon>
        <taxon>Blattoidea</taxon>
        <taxon>Termitoidae</taxon>
        <taxon>Kalotermitidae</taxon>
        <taxon>Cryptotermitinae</taxon>
        <taxon>Cryptotermes</taxon>
    </lineage>
</organism>
<dbReference type="EMBL" id="NEVH01006609">
    <property type="protein sequence ID" value="PNF37379.1"/>
    <property type="molecule type" value="Genomic_DNA"/>
</dbReference>
<proteinExistence type="predicted"/>
<dbReference type="InterPro" id="IPR050951">
    <property type="entry name" value="Retrovirus_Pol_polyprotein"/>
</dbReference>
<evidence type="ECO:0000313" key="4">
    <source>
        <dbReference type="Proteomes" id="UP000235965"/>
    </source>
</evidence>
<dbReference type="InterPro" id="IPR001584">
    <property type="entry name" value="Integrase_cat-core"/>
</dbReference>
<dbReference type="InterPro" id="IPR041588">
    <property type="entry name" value="Integrase_H2C2"/>
</dbReference>
<dbReference type="PROSITE" id="PS50994">
    <property type="entry name" value="INTEGRASE"/>
    <property type="match status" value="1"/>
</dbReference>
<dbReference type="SUPFAM" id="SSF53098">
    <property type="entry name" value="Ribonuclease H-like"/>
    <property type="match status" value="1"/>
</dbReference>
<accession>A0A2J7R968</accession>
<dbReference type="Gene3D" id="1.10.340.70">
    <property type="match status" value="1"/>
</dbReference>
<reference evidence="3 4" key="1">
    <citation type="submission" date="2017-12" db="EMBL/GenBank/DDBJ databases">
        <title>Hemimetabolous genomes reveal molecular basis of termite eusociality.</title>
        <authorList>
            <person name="Harrison M.C."/>
            <person name="Jongepier E."/>
            <person name="Robertson H.M."/>
            <person name="Arning N."/>
            <person name="Bitard-Feildel T."/>
            <person name="Chao H."/>
            <person name="Childers C.P."/>
            <person name="Dinh H."/>
            <person name="Doddapaneni H."/>
            <person name="Dugan S."/>
            <person name="Gowin J."/>
            <person name="Greiner C."/>
            <person name="Han Y."/>
            <person name="Hu H."/>
            <person name="Hughes D.S.T."/>
            <person name="Huylmans A.-K."/>
            <person name="Kemena C."/>
            <person name="Kremer L.P.M."/>
            <person name="Lee S.L."/>
            <person name="Lopez-Ezquerra A."/>
            <person name="Mallet L."/>
            <person name="Monroy-Kuhn J.M."/>
            <person name="Moser A."/>
            <person name="Murali S.C."/>
            <person name="Muzny D.M."/>
            <person name="Otani S."/>
            <person name="Piulachs M.-D."/>
            <person name="Poelchau M."/>
            <person name="Qu J."/>
            <person name="Schaub F."/>
            <person name="Wada-Katsumata A."/>
            <person name="Worley K.C."/>
            <person name="Xie Q."/>
            <person name="Ylla G."/>
            <person name="Poulsen M."/>
            <person name="Gibbs R.A."/>
            <person name="Schal C."/>
            <person name="Richards S."/>
            <person name="Belles X."/>
            <person name="Korb J."/>
            <person name="Bornberg-Bauer E."/>
        </authorList>
    </citation>
    <scope>NUCLEOTIDE SEQUENCE [LARGE SCALE GENOMIC DNA]</scope>
    <source>
        <tissue evidence="3">Whole body</tissue>
    </source>
</reference>
<name>A0A2J7R968_9NEOP</name>
<dbReference type="InterPro" id="IPR036397">
    <property type="entry name" value="RNaseH_sf"/>
</dbReference>
<dbReference type="PANTHER" id="PTHR37984:SF5">
    <property type="entry name" value="PROTEIN NYNRIN-LIKE"/>
    <property type="match status" value="1"/>
</dbReference>
<evidence type="ECO:0000313" key="3">
    <source>
        <dbReference type="EMBL" id="PNF37379.1"/>
    </source>
</evidence>
<dbReference type="AlphaFoldDB" id="A0A2J7R968"/>
<dbReference type="Proteomes" id="UP000235965">
    <property type="component" value="Unassembled WGS sequence"/>
</dbReference>
<comment type="caution">
    <text evidence="3">The sequence shown here is derived from an EMBL/GenBank/DDBJ whole genome shotgun (WGS) entry which is preliminary data.</text>
</comment>
<dbReference type="GO" id="GO:0003964">
    <property type="term" value="F:RNA-directed DNA polymerase activity"/>
    <property type="evidence" value="ECO:0007669"/>
    <property type="project" value="UniProtKB-EC"/>
</dbReference>
<dbReference type="GO" id="GO:0003676">
    <property type="term" value="F:nucleic acid binding"/>
    <property type="evidence" value="ECO:0007669"/>
    <property type="project" value="InterPro"/>
</dbReference>
<dbReference type="OrthoDB" id="6764494at2759"/>
<feature type="domain" description="Integrase catalytic" evidence="2">
    <location>
        <begin position="180"/>
        <end position="280"/>
    </location>
</feature>
<dbReference type="Pfam" id="PF17921">
    <property type="entry name" value="Integrase_H2C2"/>
    <property type="match status" value="1"/>
</dbReference>
<evidence type="ECO:0000256" key="1">
    <source>
        <dbReference type="ARBA" id="ARBA00012493"/>
    </source>
</evidence>
<gene>
    <name evidence="3" type="ORF">B7P43_G16660</name>
</gene>